<organism evidence="1 2">
    <name type="scientific">Kitasatospora xanthocidica</name>
    <dbReference type="NCBI Taxonomy" id="83382"/>
    <lineage>
        <taxon>Bacteria</taxon>
        <taxon>Bacillati</taxon>
        <taxon>Actinomycetota</taxon>
        <taxon>Actinomycetes</taxon>
        <taxon>Kitasatosporales</taxon>
        <taxon>Streptomycetaceae</taxon>
        <taxon>Kitasatospora</taxon>
    </lineage>
</organism>
<keyword evidence="2" id="KW-1185">Reference proteome</keyword>
<dbReference type="Proteomes" id="UP000263377">
    <property type="component" value="Unassembled WGS sequence"/>
</dbReference>
<evidence type="ECO:0000313" key="2">
    <source>
        <dbReference type="Proteomes" id="UP000263377"/>
    </source>
</evidence>
<name>A0A372ZV73_9ACTN</name>
<dbReference type="EMBL" id="QVIG01000001">
    <property type="protein sequence ID" value="RGD59394.1"/>
    <property type="molecule type" value="Genomic_DNA"/>
</dbReference>
<proteinExistence type="predicted"/>
<dbReference type="RefSeq" id="WP_117487592.1">
    <property type="nucleotide sequence ID" value="NZ_QVIG01000001.1"/>
</dbReference>
<protein>
    <submittedName>
        <fullName evidence="1">Uncharacterized protein</fullName>
    </submittedName>
</protein>
<accession>A0A372ZV73</accession>
<gene>
    <name evidence="1" type="ORF">DR950_17780</name>
</gene>
<reference evidence="1 2" key="1">
    <citation type="submission" date="2018-08" db="EMBL/GenBank/DDBJ databases">
        <title>Diversity &amp; Physiological Properties of Lignin-Decomposing Actinobacteria from Soil.</title>
        <authorList>
            <person name="Roh S.G."/>
            <person name="Kim S.B."/>
        </authorList>
    </citation>
    <scope>NUCLEOTIDE SEQUENCE [LARGE SCALE GENOMIC DNA]</scope>
    <source>
        <strain evidence="1 2">MMS17-GH009</strain>
    </source>
</reference>
<dbReference type="AlphaFoldDB" id="A0A372ZV73"/>
<sequence>MTFAPLPTHPRVTDPDWQARYKAFGPLISALRRRDFVTDITFDGDTEAITAELPDGSYLRIDTGDEIGDLPDDIDAAIAWRTIRDSGDNPTVRDTVYDSTPDGPDFLNGALLSPLLVAIDTYLGARGIALLTVTDVHPVVVTVTTIHDHGPAAYEIRKAFPIASREAARYAWAVAQSLPAGFTQQHLSPDWPRYVLADRDRTRVVQATLAELAYSSKATHGPCVCRFTHPQTREEEDQLGQQIADGIKIGDAHGVYLASLRLFTAPQCPARTANARG</sequence>
<comment type="caution">
    <text evidence="1">The sequence shown here is derived from an EMBL/GenBank/DDBJ whole genome shotgun (WGS) entry which is preliminary data.</text>
</comment>
<evidence type="ECO:0000313" key="1">
    <source>
        <dbReference type="EMBL" id="RGD59394.1"/>
    </source>
</evidence>